<keyword evidence="2" id="KW-1133">Transmembrane helix</keyword>
<evidence type="ECO:0000313" key="3">
    <source>
        <dbReference type="EMBL" id="RAI60368.1"/>
    </source>
</evidence>
<dbReference type="OrthoDB" id="7285174at2"/>
<name>A0A327MJM8_9PROT</name>
<comment type="caution">
    <text evidence="3">The sequence shown here is derived from an EMBL/GenBank/DDBJ whole genome shotgun (WGS) entry which is preliminary data.</text>
</comment>
<keyword evidence="2" id="KW-0472">Membrane</keyword>
<dbReference type="Proteomes" id="UP000249065">
    <property type="component" value="Unassembled WGS sequence"/>
</dbReference>
<proteinExistence type="predicted"/>
<evidence type="ECO:0000256" key="2">
    <source>
        <dbReference type="SAM" id="Phobius"/>
    </source>
</evidence>
<evidence type="ECO:0000313" key="4">
    <source>
        <dbReference type="Proteomes" id="UP000249065"/>
    </source>
</evidence>
<reference evidence="4" key="1">
    <citation type="submission" date="2018-06" db="EMBL/GenBank/DDBJ databases">
        <authorList>
            <person name="Khan S.A."/>
        </authorList>
    </citation>
    <scope>NUCLEOTIDE SEQUENCE [LARGE SCALE GENOMIC DNA]</scope>
    <source>
        <strain evidence="4">DB-1506</strain>
    </source>
</reference>
<keyword evidence="2" id="KW-0812">Transmembrane</keyword>
<accession>A0A327MJM8</accession>
<keyword evidence="4" id="KW-1185">Reference proteome</keyword>
<protein>
    <recommendedName>
        <fullName evidence="5">DUF2474 domain-containing protein</fullName>
    </recommendedName>
</protein>
<organism evidence="3 4">
    <name type="scientific">Roseicella frigidaeris</name>
    <dbReference type="NCBI Taxonomy" id="2230885"/>
    <lineage>
        <taxon>Bacteria</taxon>
        <taxon>Pseudomonadati</taxon>
        <taxon>Pseudomonadota</taxon>
        <taxon>Alphaproteobacteria</taxon>
        <taxon>Acetobacterales</taxon>
        <taxon>Roseomonadaceae</taxon>
        <taxon>Roseicella</taxon>
    </lineage>
</organism>
<evidence type="ECO:0000256" key="1">
    <source>
        <dbReference type="SAM" id="MobiDB-lite"/>
    </source>
</evidence>
<feature type="compositionally biased region" description="Low complexity" evidence="1">
    <location>
        <begin position="1"/>
        <end position="18"/>
    </location>
</feature>
<evidence type="ECO:0008006" key="5">
    <source>
        <dbReference type="Google" id="ProtNLM"/>
    </source>
</evidence>
<dbReference type="AlphaFoldDB" id="A0A327MJM8"/>
<dbReference type="EMBL" id="QLIX01000002">
    <property type="protein sequence ID" value="RAI60368.1"/>
    <property type="molecule type" value="Genomic_DNA"/>
</dbReference>
<feature type="transmembrane region" description="Helical" evidence="2">
    <location>
        <begin position="41"/>
        <end position="62"/>
    </location>
</feature>
<feature type="region of interest" description="Disordered" evidence="1">
    <location>
        <begin position="1"/>
        <end position="33"/>
    </location>
</feature>
<dbReference type="RefSeq" id="WP_111468554.1">
    <property type="nucleotide sequence ID" value="NZ_QLIX01000002.1"/>
</dbReference>
<sequence length="70" mass="7308">MDTRNAPPLNAAPPGAGPWQEPTRATPSGASSPPALHTPLVWAWGSALLTATLWLTGMIALFRAIASLFD</sequence>
<gene>
    <name evidence="3" type="ORF">DOO78_04670</name>
</gene>